<dbReference type="PANTHER" id="PTHR45947">
    <property type="entry name" value="SULFOQUINOVOSYL TRANSFERASE SQD2"/>
    <property type="match status" value="1"/>
</dbReference>
<name>A0A1G7KQ23_9PSEU</name>
<dbReference type="GO" id="GO:1901137">
    <property type="term" value="P:carbohydrate derivative biosynthetic process"/>
    <property type="evidence" value="ECO:0007669"/>
    <property type="project" value="UniProtKB-ARBA"/>
</dbReference>
<dbReference type="SUPFAM" id="SSF53756">
    <property type="entry name" value="UDP-Glycosyltransferase/glycogen phosphorylase"/>
    <property type="match status" value="1"/>
</dbReference>
<feature type="domain" description="Glycosyl transferase family 1" evidence="3">
    <location>
        <begin position="224"/>
        <end position="317"/>
    </location>
</feature>
<feature type="domain" description="Glycosyltransferase subfamily 4-like N-terminal" evidence="4">
    <location>
        <begin position="18"/>
        <end position="177"/>
    </location>
</feature>
<dbReference type="Pfam" id="PF13439">
    <property type="entry name" value="Glyco_transf_4"/>
    <property type="match status" value="1"/>
</dbReference>
<keyword evidence="6" id="KW-1185">Reference proteome</keyword>
<evidence type="ECO:0000313" key="5">
    <source>
        <dbReference type="EMBL" id="SDF38849.1"/>
    </source>
</evidence>
<keyword evidence="2 5" id="KW-0808">Transferase</keyword>
<evidence type="ECO:0000313" key="6">
    <source>
        <dbReference type="Proteomes" id="UP000199623"/>
    </source>
</evidence>
<dbReference type="Gene3D" id="3.40.50.2000">
    <property type="entry name" value="Glycogen Phosphorylase B"/>
    <property type="match status" value="3"/>
</dbReference>
<dbReference type="InterPro" id="IPR001296">
    <property type="entry name" value="Glyco_trans_1"/>
</dbReference>
<proteinExistence type="predicted"/>
<sequence length="347" mass="37023">MRIAIVSVQACPLADGTGQSSHVAELCAGLSAAGHEVVVHTRRDAPEPTAGKAGYTVEHVRAGPPRVLTEDELVPHLGDFAEHLATRWRQRPPDVVHAHHWTSGLVSVIAAHLPEVPVVHSCHGLRESTVELCPDAESLVVRRAALLTATSTAEAAELWRLGVPRGRVSVVPSGVDATLFHPEGPVDLHDGRVRIALAGPPSEDATAATDTLLSTVDNIELVAVHEVPRQDRPKVLRSADVVLCAPTSERYGIVALEAMACGVPVVATAVGALADIVLPDVTGVLVRPGDSRHLARTLRALLTDETLRERYGIAARDRVLGRYSRGRLAREAVAVYERVARRLPAGR</sequence>
<evidence type="ECO:0000256" key="1">
    <source>
        <dbReference type="ARBA" id="ARBA00022676"/>
    </source>
</evidence>
<evidence type="ECO:0000259" key="4">
    <source>
        <dbReference type="Pfam" id="PF13439"/>
    </source>
</evidence>
<keyword evidence="1" id="KW-0328">Glycosyltransferase</keyword>
<gene>
    <name evidence="5" type="ORF">SAMN05216553_101391</name>
</gene>
<reference evidence="6" key="1">
    <citation type="submission" date="2016-10" db="EMBL/GenBank/DDBJ databases">
        <authorList>
            <person name="Varghese N."/>
            <person name="Submissions S."/>
        </authorList>
    </citation>
    <scope>NUCLEOTIDE SEQUENCE [LARGE SCALE GENOMIC DNA]</scope>
    <source>
        <strain evidence="6">CGMCC 4.3506</strain>
    </source>
</reference>
<dbReference type="Proteomes" id="UP000199623">
    <property type="component" value="Unassembled WGS sequence"/>
</dbReference>
<protein>
    <submittedName>
        <fullName evidence="5">Glycosyltransferase involved in cell wall bisynthesis</fullName>
    </submittedName>
</protein>
<dbReference type="PANTHER" id="PTHR45947:SF3">
    <property type="entry name" value="SULFOQUINOVOSYL TRANSFERASE SQD2"/>
    <property type="match status" value="1"/>
</dbReference>
<dbReference type="InterPro" id="IPR050194">
    <property type="entry name" value="Glycosyltransferase_grp1"/>
</dbReference>
<organism evidence="5 6">
    <name type="scientific">Lentzea fradiae</name>
    <dbReference type="NCBI Taxonomy" id="200378"/>
    <lineage>
        <taxon>Bacteria</taxon>
        <taxon>Bacillati</taxon>
        <taxon>Actinomycetota</taxon>
        <taxon>Actinomycetes</taxon>
        <taxon>Pseudonocardiales</taxon>
        <taxon>Pseudonocardiaceae</taxon>
        <taxon>Lentzea</taxon>
    </lineage>
</organism>
<evidence type="ECO:0000259" key="3">
    <source>
        <dbReference type="Pfam" id="PF00534"/>
    </source>
</evidence>
<accession>A0A1G7KQ23</accession>
<dbReference type="EMBL" id="FNCC01000001">
    <property type="protein sequence ID" value="SDF38849.1"/>
    <property type="molecule type" value="Genomic_DNA"/>
</dbReference>
<dbReference type="OrthoDB" id="9810929at2"/>
<dbReference type="InterPro" id="IPR028098">
    <property type="entry name" value="Glyco_trans_4-like_N"/>
</dbReference>
<dbReference type="STRING" id="200378.SAMN05216553_101391"/>
<dbReference type="Pfam" id="PF00534">
    <property type="entry name" value="Glycos_transf_1"/>
    <property type="match status" value="1"/>
</dbReference>
<dbReference type="AlphaFoldDB" id="A0A1G7KQ23"/>
<dbReference type="RefSeq" id="WP_090044812.1">
    <property type="nucleotide sequence ID" value="NZ_FNCC01000001.1"/>
</dbReference>
<dbReference type="GO" id="GO:0016757">
    <property type="term" value="F:glycosyltransferase activity"/>
    <property type="evidence" value="ECO:0007669"/>
    <property type="project" value="UniProtKB-KW"/>
</dbReference>
<evidence type="ECO:0000256" key="2">
    <source>
        <dbReference type="ARBA" id="ARBA00022679"/>
    </source>
</evidence>